<dbReference type="Gramene" id="ORUFI10G14960.1">
    <property type="protein sequence ID" value="ORUFI10G14960.1"/>
    <property type="gene ID" value="ORUFI10G14960"/>
</dbReference>
<keyword evidence="2" id="KW-0645">Protease</keyword>
<evidence type="ECO:0000256" key="3">
    <source>
        <dbReference type="ARBA" id="ARBA00022801"/>
    </source>
</evidence>
<evidence type="ECO:0000256" key="1">
    <source>
        <dbReference type="ARBA" id="ARBA00005234"/>
    </source>
</evidence>
<sequence>MRVCGPALTNIDEEPMAQMAPAAKRNLGKAPIVDDSDESDCDGELSRRELDDIIYEIFRKEDNKLKEAAKIDSSFTRFSTKYFCRVISALSPHQKTIIQGAGFQNLLEFNSNYVPNKFATWIAKHVDFKTSQIILRDKVISVTKQTVCDIFGLPSGGLEFGKDFEAGKEYILSMYGLSCLPSVRFFGDQFIKKEPLTNEKVITSFLIVALACFLCPNSSILPSTKYLTIFQDVNNLRNYDWSKFIYDWSMNYMKKFVKTNSLGGCLYMWAVVYLDNVEFGDNNVSNEIPRICVWKSDMIHAYSEFDKIDDDTFGLRPLRDFKSTCYFQPQPCDERRISFQQKLDCALQNMLPVYMKEKICSMFDSHCTSLHTIDDSSCGDLLISVLAMIGEASCNESDQNVVIEENVIENVGTSKADDDIGISSAGISAHAFVSKSAVELNDSRQCDDDLNFVTPQVGNANHSKQSVDDLLDVFCRVLFQDSHPSKSKRNYFFPSIGINNLQTFWDKFECSPMNFSNFKLKFPSVPAHISSADSGIFVMKSMELWSPRVILQNEFSNDNISNIRVQYANRIFFHPSNKLLSTEVEDVVLNWFDPAKFPRVVKDVKKEILNRKSCSHAFRYAKNSPDVVCLGENKICDSSKRMCVKAEQLYNSTNQLNKYIRGMSSSGGKLPVHGPRRVLVPARHASDPFVFSPRRRFTVSDQENRYYIAICRLSDSSKWQSYYAVDIDNVKAKFYSFGHSLKKNCIVSPYVISVFCLFCRVLFQDSHPSKSKRNYFFPSIGAELINDISDKGLEKVKKSFEGATNARKLHLCDMLYFPILHLQHWFLFIVDLKDRMLVILDCVYHEGDDFYEPIMTQLI</sequence>
<keyword evidence="3" id="KW-0378">Hydrolase</keyword>
<proteinExistence type="inferred from homology"/>
<comment type="similarity">
    <text evidence="1">Belongs to the peptidase C48 family.</text>
</comment>
<dbReference type="OMA" id="SMELWSP"/>
<dbReference type="EnsemblPlants" id="ORUFI10G14960.1">
    <property type="protein sequence ID" value="ORUFI10G14960.1"/>
    <property type="gene ID" value="ORUFI10G14960"/>
</dbReference>
<accession>A0A0E0R0Q7</accession>
<dbReference type="AlphaFoldDB" id="A0A0E0R0Q7"/>
<reference evidence="6" key="1">
    <citation type="submission" date="2013-06" db="EMBL/GenBank/DDBJ databases">
        <authorList>
            <person name="Zhao Q."/>
        </authorList>
    </citation>
    <scope>NUCLEOTIDE SEQUENCE</scope>
    <source>
        <strain evidence="6">cv. W1943</strain>
    </source>
</reference>
<evidence type="ECO:0000313" key="6">
    <source>
        <dbReference type="Proteomes" id="UP000008022"/>
    </source>
</evidence>
<dbReference type="Gene3D" id="3.40.395.10">
    <property type="entry name" value="Adenoviral Proteinase, Chain A"/>
    <property type="match status" value="2"/>
</dbReference>
<keyword evidence="6" id="KW-1185">Reference proteome</keyword>
<dbReference type="Proteomes" id="UP000008022">
    <property type="component" value="Unassembled WGS sequence"/>
</dbReference>
<dbReference type="PANTHER" id="PTHR34835:SF60">
    <property type="entry name" value="OS10G0490300 PROTEIN"/>
    <property type="match status" value="1"/>
</dbReference>
<evidence type="ECO:0000313" key="5">
    <source>
        <dbReference type="EnsemblPlants" id="ORUFI10G14960.1"/>
    </source>
</evidence>
<dbReference type="STRING" id="4529.A0A0E0R0Q7"/>
<dbReference type="InterPro" id="IPR038765">
    <property type="entry name" value="Papain-like_cys_pep_sf"/>
</dbReference>
<reference evidence="5" key="2">
    <citation type="submission" date="2015-06" db="UniProtKB">
        <authorList>
            <consortium name="EnsemblPlants"/>
        </authorList>
    </citation>
    <scope>IDENTIFICATION</scope>
</reference>
<organism evidence="5 6">
    <name type="scientific">Oryza rufipogon</name>
    <name type="common">Brownbeard rice</name>
    <name type="synonym">Asian wild rice</name>
    <dbReference type="NCBI Taxonomy" id="4529"/>
    <lineage>
        <taxon>Eukaryota</taxon>
        <taxon>Viridiplantae</taxon>
        <taxon>Streptophyta</taxon>
        <taxon>Embryophyta</taxon>
        <taxon>Tracheophyta</taxon>
        <taxon>Spermatophyta</taxon>
        <taxon>Magnoliopsida</taxon>
        <taxon>Liliopsida</taxon>
        <taxon>Poales</taxon>
        <taxon>Poaceae</taxon>
        <taxon>BOP clade</taxon>
        <taxon>Oryzoideae</taxon>
        <taxon>Oryzeae</taxon>
        <taxon>Oryzinae</taxon>
        <taxon>Oryza</taxon>
    </lineage>
</organism>
<evidence type="ECO:0000256" key="2">
    <source>
        <dbReference type="ARBA" id="ARBA00022670"/>
    </source>
</evidence>
<dbReference type="GO" id="GO:0006508">
    <property type="term" value="P:proteolysis"/>
    <property type="evidence" value="ECO:0007669"/>
    <property type="project" value="UniProtKB-KW"/>
</dbReference>
<dbReference type="InterPro" id="IPR003653">
    <property type="entry name" value="Peptidase_C48_C"/>
</dbReference>
<dbReference type="eggNOG" id="KOG0778">
    <property type="taxonomic scope" value="Eukaryota"/>
</dbReference>
<feature type="domain" description="Ubiquitin-like protease family profile" evidence="4">
    <location>
        <begin position="791"/>
        <end position="848"/>
    </location>
</feature>
<protein>
    <recommendedName>
        <fullName evidence="4">Ubiquitin-like protease family profile domain-containing protein</fullName>
    </recommendedName>
</protein>
<dbReference type="HOGENOM" id="CLU_007688_0_0_1"/>
<dbReference type="Pfam" id="PF02902">
    <property type="entry name" value="Peptidase_C48"/>
    <property type="match status" value="1"/>
</dbReference>
<dbReference type="SUPFAM" id="SSF54001">
    <property type="entry name" value="Cysteine proteinases"/>
    <property type="match status" value="2"/>
</dbReference>
<evidence type="ECO:0000259" key="4">
    <source>
        <dbReference type="Pfam" id="PF02902"/>
    </source>
</evidence>
<dbReference type="PANTHER" id="PTHR34835">
    <property type="entry name" value="OS07G0283600 PROTEIN-RELATED"/>
    <property type="match status" value="1"/>
</dbReference>
<name>A0A0E0R0Q7_ORYRU</name>
<dbReference type="GO" id="GO:0008234">
    <property type="term" value="F:cysteine-type peptidase activity"/>
    <property type="evidence" value="ECO:0007669"/>
    <property type="project" value="InterPro"/>
</dbReference>